<feature type="region of interest" description="Disordered" evidence="1">
    <location>
        <begin position="1"/>
        <end position="29"/>
    </location>
</feature>
<dbReference type="EMBL" id="PZQS01000001">
    <property type="protein sequence ID" value="PVD39108.1"/>
    <property type="molecule type" value="Genomic_DNA"/>
</dbReference>
<evidence type="ECO:0000256" key="1">
    <source>
        <dbReference type="SAM" id="MobiDB-lite"/>
    </source>
</evidence>
<keyword evidence="3" id="KW-1185">Reference proteome</keyword>
<evidence type="ECO:0000313" key="3">
    <source>
        <dbReference type="Proteomes" id="UP000245119"/>
    </source>
</evidence>
<dbReference type="AlphaFoldDB" id="A0A2T7Q0B5"/>
<comment type="caution">
    <text evidence="2">The sequence shown here is derived from an EMBL/GenBank/DDBJ whole genome shotgun (WGS) entry which is preliminary data.</text>
</comment>
<protein>
    <submittedName>
        <fullName evidence="2">Uncharacterized protein</fullName>
    </submittedName>
</protein>
<evidence type="ECO:0000313" key="2">
    <source>
        <dbReference type="EMBL" id="PVD39108.1"/>
    </source>
</evidence>
<sequence>MGLSSEDWRPENRKQVADEIQGGDDAKQKEGSVLGVRAEVCEVATFTAEGADAVVGGVRTLDTPHAHAHRSHRRSQVSDDRRLDCLTSAACV</sequence>
<organism evidence="2 3">
    <name type="scientific">Pomacea canaliculata</name>
    <name type="common">Golden apple snail</name>
    <dbReference type="NCBI Taxonomy" id="400727"/>
    <lineage>
        <taxon>Eukaryota</taxon>
        <taxon>Metazoa</taxon>
        <taxon>Spiralia</taxon>
        <taxon>Lophotrochozoa</taxon>
        <taxon>Mollusca</taxon>
        <taxon>Gastropoda</taxon>
        <taxon>Caenogastropoda</taxon>
        <taxon>Architaenioglossa</taxon>
        <taxon>Ampullarioidea</taxon>
        <taxon>Ampullariidae</taxon>
        <taxon>Pomacea</taxon>
    </lineage>
</organism>
<feature type="compositionally biased region" description="Basic and acidic residues" evidence="1">
    <location>
        <begin position="1"/>
        <end position="17"/>
    </location>
</feature>
<proteinExistence type="predicted"/>
<name>A0A2T7Q0B5_POMCA</name>
<reference evidence="2 3" key="1">
    <citation type="submission" date="2018-04" db="EMBL/GenBank/DDBJ databases">
        <title>The genome of golden apple snail Pomacea canaliculata provides insight into stress tolerance and invasive adaptation.</title>
        <authorList>
            <person name="Liu C."/>
            <person name="Liu B."/>
            <person name="Ren Y."/>
            <person name="Zhang Y."/>
            <person name="Wang H."/>
            <person name="Li S."/>
            <person name="Jiang F."/>
            <person name="Yin L."/>
            <person name="Zhang G."/>
            <person name="Qian W."/>
            <person name="Fan W."/>
        </authorList>
    </citation>
    <scope>NUCLEOTIDE SEQUENCE [LARGE SCALE GENOMIC DNA]</scope>
    <source>
        <strain evidence="2">SZHN2017</strain>
        <tissue evidence="2">Muscle</tissue>
    </source>
</reference>
<accession>A0A2T7Q0B5</accession>
<dbReference type="Proteomes" id="UP000245119">
    <property type="component" value="Linkage Group LG1"/>
</dbReference>
<gene>
    <name evidence="2" type="ORF">C0Q70_01736</name>
</gene>